<feature type="region of interest" description="Disordered" evidence="1">
    <location>
        <begin position="535"/>
        <end position="582"/>
    </location>
</feature>
<gene>
    <name evidence="2" type="ORF">KUF71_003947</name>
</gene>
<name>A0AAE1L7V1_9NEOP</name>
<reference evidence="2" key="2">
    <citation type="journal article" date="2023" name="BMC Genomics">
        <title>Pest status, molecular evolution, and epigenetic factors derived from the genome assembly of Frankliniella fusca, a thysanopteran phytovirus vector.</title>
        <authorList>
            <person name="Catto M.A."/>
            <person name="Labadie P.E."/>
            <person name="Jacobson A.L."/>
            <person name="Kennedy G.G."/>
            <person name="Srinivasan R."/>
            <person name="Hunt B.G."/>
        </authorList>
    </citation>
    <scope>NUCLEOTIDE SEQUENCE</scope>
    <source>
        <strain evidence="2">PL_HMW_Pooled</strain>
    </source>
</reference>
<accession>A0AAE1L7V1</accession>
<dbReference type="Proteomes" id="UP001219518">
    <property type="component" value="Unassembled WGS sequence"/>
</dbReference>
<feature type="compositionally biased region" description="Basic and acidic residues" evidence="1">
    <location>
        <begin position="312"/>
        <end position="326"/>
    </location>
</feature>
<proteinExistence type="predicted"/>
<keyword evidence="3" id="KW-1185">Reference proteome</keyword>
<feature type="compositionally biased region" description="Polar residues" evidence="1">
    <location>
        <begin position="535"/>
        <end position="553"/>
    </location>
</feature>
<comment type="caution">
    <text evidence="2">The sequence shown here is derived from an EMBL/GenBank/DDBJ whole genome shotgun (WGS) entry which is preliminary data.</text>
</comment>
<evidence type="ECO:0000313" key="3">
    <source>
        <dbReference type="Proteomes" id="UP001219518"/>
    </source>
</evidence>
<sequence length="685" mass="74200">MSQTYALVFLTNMGRTSIIPEICFEKSFKKDGKEIPLCEGAMRIACILRKSYECKILRLCSSKKYLESLFVTKEGNILLHGSIPPCKENLARKIKLFDDDTDKQKQEKHVLHSLNRAAEEQPPNISLDGASECNDGCANCCAKKLPPFPSLPDGFINTLVSLSDYFSHFHKSTAANILATGAALANLANHLSQPWQWPSEKKIELRKGAGVWIDAALLSRLVKLADFGANRKPPHQALVKSLLTHLMGMEKYIETSAEKMDRRLLSAVVAFTNEKYPETSQPVERYFRCINLNRGYLIKKRNDGSQGNNSAKETRREPFRGQRRPLEISSISSDSNLKKAKVLVGSAAEQGSPVSIANSDKSSTSAAISSMTNKKIIVVQRGTNPGNVTNPQPNEQTLSSVLNSVANSKSISSPNQQQYIIKTSATTSNMQPYVIKSNALGSNAQPYVIQSSATSSNSQPYIIKSFTSSSSPQPFVIRTSAMSSNSQSYAIKTSAPGFSTQPSIFRAITPGSNSQYSVIQTNSLNTSSQTVQSGLQSLLKSQNGQTSNSSPTPQRLVVSSLPKKSTNYANLQNTPPLGTDSNPIVLSGLSDTGISFASPVRPLTAICSGSSAPGLLSPGIIKPPLIDGNVNSQSLVTSMSQLGSFRFSTPAVQAITRSEVQTPEPLDVKIEKKCSFIEGALDFDI</sequence>
<evidence type="ECO:0000313" key="2">
    <source>
        <dbReference type="EMBL" id="KAK3909515.1"/>
    </source>
</evidence>
<reference evidence="2" key="1">
    <citation type="submission" date="2021-07" db="EMBL/GenBank/DDBJ databases">
        <authorList>
            <person name="Catto M.A."/>
            <person name="Jacobson A."/>
            <person name="Kennedy G."/>
            <person name="Labadie P."/>
            <person name="Hunt B.G."/>
            <person name="Srinivasan R."/>
        </authorList>
    </citation>
    <scope>NUCLEOTIDE SEQUENCE</scope>
    <source>
        <strain evidence="2">PL_HMW_Pooled</strain>
        <tissue evidence="2">Head</tissue>
    </source>
</reference>
<organism evidence="2 3">
    <name type="scientific">Frankliniella fusca</name>
    <dbReference type="NCBI Taxonomy" id="407009"/>
    <lineage>
        <taxon>Eukaryota</taxon>
        <taxon>Metazoa</taxon>
        <taxon>Ecdysozoa</taxon>
        <taxon>Arthropoda</taxon>
        <taxon>Hexapoda</taxon>
        <taxon>Insecta</taxon>
        <taxon>Pterygota</taxon>
        <taxon>Neoptera</taxon>
        <taxon>Paraneoptera</taxon>
        <taxon>Thysanoptera</taxon>
        <taxon>Terebrantia</taxon>
        <taxon>Thripoidea</taxon>
        <taxon>Thripidae</taxon>
        <taxon>Frankliniella</taxon>
    </lineage>
</organism>
<dbReference type="AlphaFoldDB" id="A0AAE1L7V1"/>
<protein>
    <submittedName>
        <fullName evidence="2">Histone-lysine N-methyltransferase PRDM9</fullName>
    </submittedName>
</protein>
<dbReference type="EMBL" id="JAHWGI010000101">
    <property type="protein sequence ID" value="KAK3909515.1"/>
    <property type="molecule type" value="Genomic_DNA"/>
</dbReference>
<feature type="compositionally biased region" description="Polar residues" evidence="1">
    <location>
        <begin position="562"/>
        <end position="582"/>
    </location>
</feature>
<feature type="region of interest" description="Disordered" evidence="1">
    <location>
        <begin position="300"/>
        <end position="331"/>
    </location>
</feature>
<evidence type="ECO:0000256" key="1">
    <source>
        <dbReference type="SAM" id="MobiDB-lite"/>
    </source>
</evidence>